<dbReference type="GO" id="GO:0030288">
    <property type="term" value="C:outer membrane-bounded periplasmic space"/>
    <property type="evidence" value="ECO:0007669"/>
    <property type="project" value="TreeGrafter"/>
</dbReference>
<dbReference type="Proteomes" id="UP001223261">
    <property type="component" value="Chromosome"/>
</dbReference>
<accession>A0AAX3W0M3</accession>
<keyword evidence="2" id="KW-0378">Hydrolase</keyword>
<dbReference type="PANTHER" id="PTHR30404:SF8">
    <property type="entry name" value="AUTOLYSIN PH-RELATED"/>
    <property type="match status" value="1"/>
</dbReference>
<dbReference type="InterPro" id="IPR007921">
    <property type="entry name" value="CHAP_dom"/>
</dbReference>
<dbReference type="Gene3D" id="3.40.630.40">
    <property type="entry name" value="Zn-dependent exopeptidases"/>
    <property type="match status" value="1"/>
</dbReference>
<dbReference type="PROSITE" id="PS50911">
    <property type="entry name" value="CHAP"/>
    <property type="match status" value="1"/>
</dbReference>
<dbReference type="Gene3D" id="3.90.1720.10">
    <property type="entry name" value="endopeptidase domain like (from Nostoc punctiforme)"/>
    <property type="match status" value="1"/>
</dbReference>
<evidence type="ECO:0000313" key="2">
    <source>
        <dbReference type="EMBL" id="WHI58983.1"/>
    </source>
</evidence>
<dbReference type="InterPro" id="IPR002508">
    <property type="entry name" value="MurNAc-LAA_cat"/>
</dbReference>
<dbReference type="PANTHER" id="PTHR30404">
    <property type="entry name" value="N-ACETYLMURAMOYL-L-ALANINE AMIDASE"/>
    <property type="match status" value="1"/>
</dbReference>
<organism evidence="2 3">
    <name type="scientific">Mammaliicoccus lentus</name>
    <name type="common">Staphylococcus lentus</name>
    <dbReference type="NCBI Taxonomy" id="42858"/>
    <lineage>
        <taxon>Bacteria</taxon>
        <taxon>Bacillati</taxon>
        <taxon>Bacillota</taxon>
        <taxon>Bacilli</taxon>
        <taxon>Bacillales</taxon>
        <taxon>Staphylococcaceae</taxon>
        <taxon>Mammaliicoccus</taxon>
    </lineage>
</organism>
<name>A0AAX3W0M3_MAMLE</name>
<dbReference type="EC" id="3.5.1.28" evidence="2"/>
<gene>
    <name evidence="2" type="ORF">PYH69_09465</name>
</gene>
<dbReference type="CDD" id="cd02696">
    <property type="entry name" value="MurNAc-LAA"/>
    <property type="match status" value="1"/>
</dbReference>
<dbReference type="SUPFAM" id="SSF54001">
    <property type="entry name" value="Cysteine proteinases"/>
    <property type="match status" value="1"/>
</dbReference>
<dbReference type="Pfam" id="PF01520">
    <property type="entry name" value="Amidase_3"/>
    <property type="match status" value="1"/>
</dbReference>
<dbReference type="GO" id="GO:0008745">
    <property type="term" value="F:N-acetylmuramoyl-L-alanine amidase activity"/>
    <property type="evidence" value="ECO:0007669"/>
    <property type="project" value="UniProtKB-EC"/>
</dbReference>
<dbReference type="SUPFAM" id="SSF53187">
    <property type="entry name" value="Zn-dependent exopeptidases"/>
    <property type="match status" value="1"/>
</dbReference>
<evidence type="ECO:0000313" key="3">
    <source>
        <dbReference type="Proteomes" id="UP001223261"/>
    </source>
</evidence>
<dbReference type="Pfam" id="PF25606">
    <property type="entry name" value="SH3b_P2"/>
    <property type="match status" value="1"/>
</dbReference>
<sequence>MAVTKTKAQAHAYMNKLVGKGWDFDNAFGWQCFDLVNFYWNYLTGGQLYGLYAKDIPFKNNFNGLATVYENTPSFLPQKGDIVVWNGNWGEGAGHVAIVQSANINTFVSLDQNWWGGGRNKTEVAQYINHTYDFPMYFIRPHYKAKSTVKDKVTSVVKPNTKPKTKKKFVLVAGHGYNDPGATGNGTNERDFIRKNIIDNVAKYLRQAGHTVTLYDKKQDMYQDTAYGYNRGDKKKYGLYWVKNKLKPDGVIEFHLDSASPSASGGHVIKNAYAADSIDKGLQKALEETVGTIRGITTRNDLLNANVAYSENINYRLIEMGFITSKKDMNYIKNNLQAFTKKLAEGIHGKSIGGSAAGKKKKITWKWPGRFTANTLIKVRKNPGLKGKQVPKSDWIQAGQWVDFISVTKKDGYWWVRFKYPTNPGAGYFYCAVCEIKDKEEKIKKEKYWGKIKWKK</sequence>
<reference evidence="2" key="1">
    <citation type="journal article" date="2023" name="Antibiotics">
        <title>Prevalence and Molecular Characterization of Methicillin-Resistant Staphylococci (MRS) and Mammaliicocci (MRM) in Dromedary Camels from Algeria: First Detection of SCCmec-mecC Hybrid in Methicillin-Resistant Mammaliicoccus lentus.</title>
        <authorList>
            <person name="Belhout C."/>
            <person name="Boyen F."/>
            <person name="Vereecke N."/>
            <person name="Theuns S."/>
            <person name="Taibi N."/>
            <person name="Stegger M."/>
            <person name="de la Fe-Rodriguez P.Y."/>
            <person name="Bouayad L."/>
            <person name="Elgroud R."/>
            <person name="Butaye P."/>
        </authorList>
    </citation>
    <scope>NUCLEOTIDE SEQUENCE</scope>
    <source>
        <strain evidence="2">7048</strain>
    </source>
</reference>
<evidence type="ECO:0000259" key="1">
    <source>
        <dbReference type="PROSITE" id="PS50911"/>
    </source>
</evidence>
<dbReference type="SMART" id="SM00646">
    <property type="entry name" value="Ami_3"/>
    <property type="match status" value="1"/>
</dbReference>
<dbReference type="RefSeq" id="WP_282861755.1">
    <property type="nucleotide sequence ID" value="NZ_CP118848.1"/>
</dbReference>
<dbReference type="Gene3D" id="2.30.30.40">
    <property type="entry name" value="SH3 Domains"/>
    <property type="match status" value="1"/>
</dbReference>
<proteinExistence type="predicted"/>
<feature type="domain" description="Peptidase C51" evidence="1">
    <location>
        <begin position="7"/>
        <end position="140"/>
    </location>
</feature>
<dbReference type="InterPro" id="IPR057958">
    <property type="entry name" value="SH3b_P2_dom"/>
</dbReference>
<dbReference type="InterPro" id="IPR038765">
    <property type="entry name" value="Papain-like_cys_pep_sf"/>
</dbReference>
<protein>
    <submittedName>
        <fullName evidence="2">N-acetylmuramoyl-L-alanine amidase</fullName>
        <ecNumber evidence="2">3.5.1.28</ecNumber>
    </submittedName>
</protein>
<dbReference type="Pfam" id="PF05257">
    <property type="entry name" value="CHAP"/>
    <property type="match status" value="1"/>
</dbReference>
<dbReference type="GO" id="GO:0009253">
    <property type="term" value="P:peptidoglycan catabolic process"/>
    <property type="evidence" value="ECO:0007669"/>
    <property type="project" value="InterPro"/>
</dbReference>
<dbReference type="EMBL" id="CP118848">
    <property type="protein sequence ID" value="WHI58983.1"/>
    <property type="molecule type" value="Genomic_DNA"/>
</dbReference>
<dbReference type="InterPro" id="IPR050695">
    <property type="entry name" value="N-acetylmuramoyl_amidase_3"/>
</dbReference>
<dbReference type="AlphaFoldDB" id="A0AAX3W0M3"/>